<dbReference type="SUPFAM" id="SSF52172">
    <property type="entry name" value="CheY-like"/>
    <property type="match status" value="1"/>
</dbReference>
<dbReference type="PANTHER" id="PTHR43228:SF1">
    <property type="entry name" value="TWO-COMPONENT RESPONSE REGULATOR ARR22"/>
    <property type="match status" value="1"/>
</dbReference>
<evidence type="ECO:0000313" key="3">
    <source>
        <dbReference type="EMBL" id="CAH0526564.1"/>
    </source>
</evidence>
<dbReference type="InterPro" id="IPR011006">
    <property type="entry name" value="CheY-like_superfamily"/>
</dbReference>
<comment type="caution">
    <text evidence="3">The sequence shown here is derived from an EMBL/GenBank/DDBJ whole genome shotgun (WGS) entry which is preliminary data.</text>
</comment>
<gene>
    <name evidence="3" type="primary">rssB_2</name>
    <name evidence="3" type="ORF">VHP8226_01918</name>
</gene>
<proteinExistence type="predicted"/>
<evidence type="ECO:0000256" key="1">
    <source>
        <dbReference type="PROSITE-ProRule" id="PRU00169"/>
    </source>
</evidence>
<dbReference type="RefSeq" id="WP_237484828.1">
    <property type="nucleotide sequence ID" value="NZ_CAKLCM010000002.1"/>
</dbReference>
<feature type="domain" description="Response regulatory" evidence="2">
    <location>
        <begin position="20"/>
        <end position="134"/>
    </location>
</feature>
<organism evidence="3 4">
    <name type="scientific">Vibrio hippocampi</name>
    <dbReference type="NCBI Taxonomy" id="654686"/>
    <lineage>
        <taxon>Bacteria</taxon>
        <taxon>Pseudomonadati</taxon>
        <taxon>Pseudomonadota</taxon>
        <taxon>Gammaproteobacteria</taxon>
        <taxon>Vibrionales</taxon>
        <taxon>Vibrionaceae</taxon>
        <taxon>Vibrio</taxon>
    </lineage>
</organism>
<evidence type="ECO:0000259" key="2">
    <source>
        <dbReference type="PROSITE" id="PS50110"/>
    </source>
</evidence>
<dbReference type="PANTHER" id="PTHR43228">
    <property type="entry name" value="TWO-COMPONENT RESPONSE REGULATOR"/>
    <property type="match status" value="1"/>
</dbReference>
<sequence>MSKLETQAMKQVEPQRHGSNIMVVDDDPIFRRTIRNYLEVVGHSVVEANDGLEALRLLPSTEPDLVLCDLTMPFLSGMEFAEEVSVAYPSLPVIVISATGDMADVAKALRFGVKDFLTKPIGNFKHLDQVIHSVLDDTATTQLNSDFVSRWFRLDDASTSEIADEQELHWHLQFLQHNPNAARELLTALLPDKDSAFGVWKSSYHILQATEQLPLVFDYSWLLSGQLAFYLVDSSSSEDGGVASTLLVRALFDDHIRRLGHNNIDIKSLAGDIEKGMNCANCAFPVDALFGVVELSSGTLSILPAGLDCRWVNQTAHYNIAGAKRLGEQCMSNFMTKDLVVDSNNKLTLSRLGSSSFSWTIGMNGNHHV</sequence>
<dbReference type="InterPro" id="IPR001789">
    <property type="entry name" value="Sig_transdc_resp-reg_receiver"/>
</dbReference>
<dbReference type="EMBL" id="CAKLCM010000002">
    <property type="protein sequence ID" value="CAH0526564.1"/>
    <property type="molecule type" value="Genomic_DNA"/>
</dbReference>
<dbReference type="Proteomes" id="UP000838160">
    <property type="component" value="Unassembled WGS sequence"/>
</dbReference>
<dbReference type="Gene3D" id="3.40.50.2300">
    <property type="match status" value="1"/>
</dbReference>
<reference evidence="3" key="1">
    <citation type="submission" date="2021-12" db="EMBL/GenBank/DDBJ databases">
        <authorList>
            <person name="Rodrigo-Torres L."/>
            <person name="Arahal R. D."/>
            <person name="Lucena T."/>
        </authorList>
    </citation>
    <scope>NUCLEOTIDE SEQUENCE</scope>
    <source>
        <strain evidence="3">CECT 8226</strain>
    </source>
</reference>
<dbReference type="Pfam" id="PF00072">
    <property type="entry name" value="Response_reg"/>
    <property type="match status" value="1"/>
</dbReference>
<accession>A0ABN8DG86</accession>
<dbReference type="PROSITE" id="PS50110">
    <property type="entry name" value="RESPONSE_REGULATORY"/>
    <property type="match status" value="1"/>
</dbReference>
<keyword evidence="1" id="KW-0597">Phosphoprotein</keyword>
<dbReference type="InterPro" id="IPR052048">
    <property type="entry name" value="ST_Response_Regulator"/>
</dbReference>
<keyword evidence="4" id="KW-1185">Reference proteome</keyword>
<dbReference type="SMART" id="SM00448">
    <property type="entry name" value="REC"/>
    <property type="match status" value="1"/>
</dbReference>
<evidence type="ECO:0000313" key="4">
    <source>
        <dbReference type="Proteomes" id="UP000838160"/>
    </source>
</evidence>
<feature type="modified residue" description="4-aspartylphosphate" evidence="1">
    <location>
        <position position="69"/>
    </location>
</feature>
<name>A0ABN8DG86_9VIBR</name>
<protein>
    <submittedName>
        <fullName evidence="3">Regulator of RpoS</fullName>
    </submittedName>
</protein>